<keyword evidence="1" id="KW-0805">Transcription regulation</keyword>
<dbReference type="InterPro" id="IPR001138">
    <property type="entry name" value="Zn2Cys6_DnaBD"/>
</dbReference>
<evidence type="ECO:0000256" key="2">
    <source>
        <dbReference type="ARBA" id="ARBA00023125"/>
    </source>
</evidence>
<dbReference type="KEGG" id="apuu:APUU_21914S"/>
<feature type="compositionally biased region" description="Basic residues" evidence="5">
    <location>
        <begin position="1"/>
        <end position="10"/>
    </location>
</feature>
<dbReference type="SMART" id="SM00066">
    <property type="entry name" value="GAL4"/>
    <property type="match status" value="1"/>
</dbReference>
<dbReference type="GO" id="GO:0000981">
    <property type="term" value="F:DNA-binding transcription factor activity, RNA polymerase II-specific"/>
    <property type="evidence" value="ECO:0007669"/>
    <property type="project" value="InterPro"/>
</dbReference>
<dbReference type="RefSeq" id="XP_041553676.1">
    <property type="nucleotide sequence ID" value="XM_041700720.1"/>
</dbReference>
<feature type="domain" description="Zn(2)-C6 fungal-type" evidence="6">
    <location>
        <begin position="40"/>
        <end position="69"/>
    </location>
</feature>
<evidence type="ECO:0000256" key="5">
    <source>
        <dbReference type="SAM" id="MobiDB-lite"/>
    </source>
</evidence>
<evidence type="ECO:0000313" key="8">
    <source>
        <dbReference type="Proteomes" id="UP000654913"/>
    </source>
</evidence>
<dbReference type="Pfam" id="PF00172">
    <property type="entry name" value="Zn_clus"/>
    <property type="match status" value="1"/>
</dbReference>
<keyword evidence="2" id="KW-0238">DNA-binding</keyword>
<keyword evidence="8" id="KW-1185">Reference proteome</keyword>
<dbReference type="GO" id="GO:0008270">
    <property type="term" value="F:zinc ion binding"/>
    <property type="evidence" value="ECO:0007669"/>
    <property type="project" value="InterPro"/>
</dbReference>
<evidence type="ECO:0000256" key="4">
    <source>
        <dbReference type="ARBA" id="ARBA00023242"/>
    </source>
</evidence>
<organism evidence="7 8">
    <name type="scientific">Aspergillus puulaauensis</name>
    <dbReference type="NCBI Taxonomy" id="1220207"/>
    <lineage>
        <taxon>Eukaryota</taxon>
        <taxon>Fungi</taxon>
        <taxon>Dikarya</taxon>
        <taxon>Ascomycota</taxon>
        <taxon>Pezizomycotina</taxon>
        <taxon>Eurotiomycetes</taxon>
        <taxon>Eurotiomycetidae</taxon>
        <taxon>Eurotiales</taxon>
        <taxon>Aspergillaceae</taxon>
        <taxon>Aspergillus</taxon>
    </lineage>
</organism>
<dbReference type="CDD" id="cd00067">
    <property type="entry name" value="GAL4"/>
    <property type="match status" value="1"/>
</dbReference>
<dbReference type="GeneID" id="64971487"/>
<dbReference type="PROSITE" id="PS00463">
    <property type="entry name" value="ZN2_CY6_FUNGAL_1"/>
    <property type="match status" value="1"/>
</dbReference>
<evidence type="ECO:0000259" key="6">
    <source>
        <dbReference type="PROSITE" id="PS50048"/>
    </source>
</evidence>
<dbReference type="InterPro" id="IPR053187">
    <property type="entry name" value="Notoamide_regulator"/>
</dbReference>
<reference evidence="7" key="1">
    <citation type="submission" date="2021-01" db="EMBL/GenBank/DDBJ databases">
        <authorList>
            <consortium name="Aspergillus puulaauensis MK2 genome sequencing consortium"/>
            <person name="Kazuki M."/>
            <person name="Futagami T."/>
        </authorList>
    </citation>
    <scope>NUCLEOTIDE SEQUENCE</scope>
    <source>
        <strain evidence="7">MK2</strain>
    </source>
</reference>
<feature type="region of interest" description="Disordered" evidence="5">
    <location>
        <begin position="1"/>
        <end position="36"/>
    </location>
</feature>
<keyword evidence="3" id="KW-0804">Transcription</keyword>
<proteinExistence type="predicted"/>
<reference evidence="7" key="2">
    <citation type="submission" date="2021-02" db="EMBL/GenBank/DDBJ databases">
        <title>Aspergillus puulaauensis MK2 genome sequence.</title>
        <authorList>
            <person name="Futagami T."/>
            <person name="Mori K."/>
            <person name="Kadooka C."/>
            <person name="Tanaka T."/>
        </authorList>
    </citation>
    <scope>NUCLEOTIDE SEQUENCE</scope>
    <source>
        <strain evidence="7">MK2</strain>
    </source>
</reference>
<evidence type="ECO:0000256" key="1">
    <source>
        <dbReference type="ARBA" id="ARBA00023015"/>
    </source>
</evidence>
<dbReference type="SUPFAM" id="SSF57701">
    <property type="entry name" value="Zn2/Cys6 DNA-binding domain"/>
    <property type="match status" value="1"/>
</dbReference>
<name>A0A7R7XHL9_9EURO</name>
<evidence type="ECO:0000313" key="7">
    <source>
        <dbReference type="EMBL" id="BCS21482.1"/>
    </source>
</evidence>
<dbReference type="EMBL" id="AP024444">
    <property type="protein sequence ID" value="BCS21482.1"/>
    <property type="molecule type" value="Genomic_DNA"/>
</dbReference>
<dbReference type="Gene3D" id="4.10.240.10">
    <property type="entry name" value="Zn(2)-C6 fungal-type DNA-binding domain"/>
    <property type="match status" value="1"/>
</dbReference>
<dbReference type="Proteomes" id="UP000654913">
    <property type="component" value="Chromosome 2"/>
</dbReference>
<gene>
    <name evidence="7" type="ORF">APUU_21914S</name>
</gene>
<keyword evidence="4" id="KW-0539">Nucleus</keyword>
<dbReference type="InterPro" id="IPR036864">
    <property type="entry name" value="Zn2-C6_fun-type_DNA-bd_sf"/>
</dbReference>
<evidence type="ECO:0000256" key="3">
    <source>
        <dbReference type="ARBA" id="ARBA00023163"/>
    </source>
</evidence>
<protein>
    <recommendedName>
        <fullName evidence="6">Zn(2)-C6 fungal-type domain-containing protein</fullName>
    </recommendedName>
</protein>
<accession>A0A7R7XHL9</accession>
<dbReference type="OrthoDB" id="5296287at2759"/>
<dbReference type="GO" id="GO:0003677">
    <property type="term" value="F:DNA binding"/>
    <property type="evidence" value="ECO:0007669"/>
    <property type="project" value="UniProtKB-KW"/>
</dbReference>
<sequence length="161" mass="17673">MTSHSAHRSLRVLAPSGVHPDDRLRSSAGPLPKRTKRSNACTACKARKSKCSGGQPCNKCNEIGTECIFDRGLDRRRKFAQRHAEQELSSLHQLLDDIVDAFDAGNIVQLGELLSSVRTRSRQAESQDLSFPSDEQSGQSATGADFKEVIEVWHLSSGALR</sequence>
<dbReference type="PROSITE" id="PS50048">
    <property type="entry name" value="ZN2_CY6_FUNGAL_2"/>
    <property type="match status" value="1"/>
</dbReference>
<dbReference type="AlphaFoldDB" id="A0A7R7XHL9"/>
<dbReference type="PANTHER" id="PTHR47256">
    <property type="entry name" value="ZN(II)2CYS6 TRANSCRIPTION FACTOR (EUROFUNG)-RELATED"/>
    <property type="match status" value="1"/>
</dbReference>
<dbReference type="PANTHER" id="PTHR47256:SF1">
    <property type="entry name" value="ZN(II)2CYS6 TRANSCRIPTION FACTOR (EUROFUNG)"/>
    <property type="match status" value="1"/>
</dbReference>